<evidence type="ECO:0000313" key="10">
    <source>
        <dbReference type="Proteomes" id="UP001431783"/>
    </source>
</evidence>
<reference evidence="9 10" key="1">
    <citation type="submission" date="2023-03" db="EMBL/GenBank/DDBJ databases">
        <title>Genome insight into feeding habits of ladybird beetles.</title>
        <authorList>
            <person name="Li H.-S."/>
            <person name="Huang Y.-H."/>
            <person name="Pang H."/>
        </authorList>
    </citation>
    <scope>NUCLEOTIDE SEQUENCE [LARGE SCALE GENOMIC DNA]</scope>
    <source>
        <strain evidence="9">SYSU_2023b</strain>
        <tissue evidence="9">Whole body</tissue>
    </source>
</reference>
<gene>
    <name evidence="9" type="ORF">WA026_022273</name>
</gene>
<feature type="compositionally biased region" description="Low complexity" evidence="7">
    <location>
        <begin position="177"/>
        <end position="191"/>
    </location>
</feature>
<evidence type="ECO:0000256" key="4">
    <source>
        <dbReference type="ARBA" id="ARBA00023125"/>
    </source>
</evidence>
<dbReference type="GO" id="GO:0005634">
    <property type="term" value="C:nucleus"/>
    <property type="evidence" value="ECO:0007669"/>
    <property type="project" value="UniProtKB-SubCell"/>
</dbReference>
<evidence type="ECO:0000256" key="6">
    <source>
        <dbReference type="ARBA" id="ARBA00023242"/>
    </source>
</evidence>
<feature type="region of interest" description="Disordered" evidence="7">
    <location>
        <begin position="17"/>
        <end position="39"/>
    </location>
</feature>
<name>A0AAW1VAW1_9CUCU</name>
<feature type="compositionally biased region" description="Polar residues" evidence="7">
    <location>
        <begin position="140"/>
        <end position="156"/>
    </location>
</feature>
<accession>A0AAW1VAW1</accession>
<proteinExistence type="predicted"/>
<keyword evidence="5" id="KW-0804">Transcription</keyword>
<evidence type="ECO:0000256" key="1">
    <source>
        <dbReference type="ARBA" id="ARBA00004123"/>
    </source>
</evidence>
<dbReference type="EMBL" id="JARQZJ010000139">
    <property type="protein sequence ID" value="KAK9892812.1"/>
    <property type="molecule type" value="Genomic_DNA"/>
</dbReference>
<dbReference type="PROSITE" id="PS51148">
    <property type="entry name" value="AXH"/>
    <property type="match status" value="1"/>
</dbReference>
<comment type="subcellular location">
    <subcellularLocation>
        <location evidence="1">Nucleus</location>
    </subcellularLocation>
</comment>
<comment type="caution">
    <text evidence="9">The sequence shown here is derived from an EMBL/GenBank/DDBJ whole genome shotgun (WGS) entry which is preliminary data.</text>
</comment>
<dbReference type="PANTHER" id="PTHR13392">
    <property type="entry name" value="ATAXIN 1"/>
    <property type="match status" value="1"/>
</dbReference>
<keyword evidence="2" id="KW-0678">Repressor</keyword>
<evidence type="ECO:0000313" key="9">
    <source>
        <dbReference type="EMBL" id="KAK9892812.1"/>
    </source>
</evidence>
<dbReference type="GO" id="GO:0003723">
    <property type="term" value="F:RNA binding"/>
    <property type="evidence" value="ECO:0007669"/>
    <property type="project" value="InterPro"/>
</dbReference>
<organism evidence="9 10">
    <name type="scientific">Henosepilachna vigintioctopunctata</name>
    <dbReference type="NCBI Taxonomy" id="420089"/>
    <lineage>
        <taxon>Eukaryota</taxon>
        <taxon>Metazoa</taxon>
        <taxon>Ecdysozoa</taxon>
        <taxon>Arthropoda</taxon>
        <taxon>Hexapoda</taxon>
        <taxon>Insecta</taxon>
        <taxon>Pterygota</taxon>
        <taxon>Neoptera</taxon>
        <taxon>Endopterygota</taxon>
        <taxon>Coleoptera</taxon>
        <taxon>Polyphaga</taxon>
        <taxon>Cucujiformia</taxon>
        <taxon>Coccinelloidea</taxon>
        <taxon>Coccinellidae</taxon>
        <taxon>Epilachninae</taxon>
        <taxon>Epilachnini</taxon>
        <taxon>Henosepilachna</taxon>
    </lineage>
</organism>
<dbReference type="Proteomes" id="UP001431783">
    <property type="component" value="Unassembled WGS sequence"/>
</dbReference>
<evidence type="ECO:0000256" key="2">
    <source>
        <dbReference type="ARBA" id="ARBA00022491"/>
    </source>
</evidence>
<dbReference type="SUPFAM" id="SSF102031">
    <property type="entry name" value="AXH domain"/>
    <property type="match status" value="1"/>
</dbReference>
<sequence length="423" mass="47013">MISAGVDGRLSYMTYPEPWRGPPKQPPAEFLRPAPKPLPTNRYNGIITTSPNGTRLAPPQRPLSKYASQLNIITPVNLAQHKEDTTMDDLQQFNAYARLFPHNAHFAPFTPYPTLYPHYSHMMRQGNFPQTPLSPLETYSPATPTGSNSSTFLSPSYSPPSVLKCNPTINREKRTPPHTQTSQPPSPNQGSFKIPSGKEGSLKHRILTRPEDVPRSTTSGPLDLQKPAEVPRKRLLATISPPRSPKKSINNNSVLTGNFAAGSLIQLANGELRRIEDMRTEDFISSAENNPELRLAESTVVKIEDNKTTGNATITLSYNQRRTQCGCELWSRVTTVDPCISNAQQQKIMNDLNLIDTDRSKYFHRSSKRPMMPIIGTLRSDTLLVAPKKPQAHIHVTILSPTTNASVVENSIRQSVPNVLCEK</sequence>
<dbReference type="GO" id="GO:0003677">
    <property type="term" value="F:DNA binding"/>
    <property type="evidence" value="ECO:0007669"/>
    <property type="project" value="UniProtKB-KW"/>
</dbReference>
<evidence type="ECO:0000256" key="5">
    <source>
        <dbReference type="ARBA" id="ARBA00023163"/>
    </source>
</evidence>
<dbReference type="InterPro" id="IPR003652">
    <property type="entry name" value="Ataxin_AXH_dom"/>
</dbReference>
<evidence type="ECO:0000256" key="3">
    <source>
        <dbReference type="ARBA" id="ARBA00023015"/>
    </source>
</evidence>
<dbReference type="InterPro" id="IPR036096">
    <property type="entry name" value="Ataxin_AXH_dom_sf"/>
</dbReference>
<evidence type="ECO:0000259" key="8">
    <source>
        <dbReference type="PROSITE" id="PS51148"/>
    </source>
</evidence>
<keyword evidence="4" id="KW-0238">DNA-binding</keyword>
<evidence type="ECO:0000256" key="7">
    <source>
        <dbReference type="SAM" id="MobiDB-lite"/>
    </source>
</evidence>
<dbReference type="AlphaFoldDB" id="A0AAW1VAW1"/>
<keyword evidence="10" id="KW-1185">Reference proteome</keyword>
<feature type="region of interest" description="Disordered" evidence="7">
    <location>
        <begin position="130"/>
        <end position="251"/>
    </location>
</feature>
<dbReference type="Pfam" id="PF08517">
    <property type="entry name" value="AXH"/>
    <property type="match status" value="1"/>
</dbReference>
<dbReference type="InterPro" id="IPR043404">
    <property type="entry name" value="ATAXIN1-like"/>
</dbReference>
<feature type="domain" description="AXH" evidence="8">
    <location>
        <begin position="247"/>
        <end position="390"/>
    </location>
</feature>
<dbReference type="SMART" id="SM00536">
    <property type="entry name" value="AXH"/>
    <property type="match status" value="1"/>
</dbReference>
<dbReference type="GO" id="GO:0006355">
    <property type="term" value="P:regulation of DNA-templated transcription"/>
    <property type="evidence" value="ECO:0007669"/>
    <property type="project" value="InterPro"/>
</dbReference>
<keyword evidence="6" id="KW-0539">Nucleus</keyword>
<dbReference type="PANTHER" id="PTHR13392:SF13">
    <property type="entry name" value="AXH DOMAIN-CONTAINING PROTEIN"/>
    <property type="match status" value="1"/>
</dbReference>
<keyword evidence="3" id="KW-0805">Transcription regulation</keyword>
<protein>
    <recommendedName>
        <fullName evidence="8">AXH domain-containing protein</fullName>
    </recommendedName>
</protein>